<organism evidence="2 3">
    <name type="scientific">Panaeolus cyanescens</name>
    <dbReference type="NCBI Taxonomy" id="181874"/>
    <lineage>
        <taxon>Eukaryota</taxon>
        <taxon>Fungi</taxon>
        <taxon>Dikarya</taxon>
        <taxon>Basidiomycota</taxon>
        <taxon>Agaricomycotina</taxon>
        <taxon>Agaricomycetes</taxon>
        <taxon>Agaricomycetidae</taxon>
        <taxon>Agaricales</taxon>
        <taxon>Agaricineae</taxon>
        <taxon>Galeropsidaceae</taxon>
        <taxon>Panaeolus</taxon>
    </lineage>
</organism>
<comment type="caution">
    <text evidence="2">The sequence shown here is derived from an EMBL/GenBank/DDBJ whole genome shotgun (WGS) entry which is preliminary data.</text>
</comment>
<evidence type="ECO:0000259" key="1">
    <source>
        <dbReference type="Pfam" id="PF18885"/>
    </source>
</evidence>
<accession>A0A409W929</accession>
<dbReference type="InterPro" id="IPR043708">
    <property type="entry name" value="DUF5648"/>
</dbReference>
<dbReference type="AlphaFoldDB" id="A0A409W929"/>
<gene>
    <name evidence="2" type="ORF">CVT24_010073</name>
</gene>
<keyword evidence="3" id="KW-1185">Reference proteome</keyword>
<protein>
    <recommendedName>
        <fullName evidence="1">DUF5648 domain-containing protein</fullName>
    </recommendedName>
</protein>
<sequence length="503" mass="56410">MYQTHPDIHTISVSHAIIIDGLDGCGRDLPRTDQHAAQIRVLNALRYLAVAQDIPPIRLLITSQAHVHLEQYFQSGDLPEITLPIFVGVNTIQDDEYSDGALLSGQDHAWDLLKSMISSPMLESVPHQDRDSQVYARIRGWSQEKEREWSILWISYNSSDEGFPPAQERAKTIMKNLQKRLSDDHLLAASVYCSNVDNQQFERQLVPNLAYQLAESRPELRTSILQAIEDNPTLLSAASIQVQFENLIAQPLLQTSSNVSTLIPHGPKLSPSYFLIDSLHHFCASGAQSTLIYCISHLLSLYKGSRLTFIISSGAELDLCSAFLADRVTSIHVKPLMMDSSSDHATFMAGASSNPTPVLLRQTYSPLGTDHFYTIDDGEFNRIPRIGYSPITHNGHDSVGRVYTSMTPFSIPLFRLFNEWNGDHFFTVDLDEVKSAGRIGYKLEGIACFVIRKDAKVPQAVPLYRFWSPAKQDHAITSSVSYREELIRDGYEDEGIFGYILPV</sequence>
<dbReference type="EMBL" id="NHTK01005709">
    <property type="protein sequence ID" value="PPQ74999.1"/>
    <property type="molecule type" value="Genomic_DNA"/>
</dbReference>
<proteinExistence type="predicted"/>
<dbReference type="Proteomes" id="UP000284842">
    <property type="component" value="Unassembled WGS sequence"/>
</dbReference>
<evidence type="ECO:0000313" key="2">
    <source>
        <dbReference type="EMBL" id="PPQ74999.1"/>
    </source>
</evidence>
<feature type="domain" description="DUF5648" evidence="1">
    <location>
        <begin position="362"/>
        <end position="500"/>
    </location>
</feature>
<dbReference type="OrthoDB" id="9971254at2759"/>
<name>A0A409W929_9AGAR</name>
<dbReference type="InParanoid" id="A0A409W929"/>
<evidence type="ECO:0000313" key="3">
    <source>
        <dbReference type="Proteomes" id="UP000284842"/>
    </source>
</evidence>
<reference evidence="2 3" key="1">
    <citation type="journal article" date="2018" name="Evol. Lett.">
        <title>Horizontal gene cluster transfer increased hallucinogenic mushroom diversity.</title>
        <authorList>
            <person name="Reynolds H.T."/>
            <person name="Vijayakumar V."/>
            <person name="Gluck-Thaler E."/>
            <person name="Korotkin H.B."/>
            <person name="Matheny P.B."/>
            <person name="Slot J.C."/>
        </authorList>
    </citation>
    <scope>NUCLEOTIDE SEQUENCE [LARGE SCALE GENOMIC DNA]</scope>
    <source>
        <strain evidence="2 3">2629</strain>
    </source>
</reference>
<dbReference type="Pfam" id="PF18885">
    <property type="entry name" value="DUF5648"/>
    <property type="match status" value="1"/>
</dbReference>